<dbReference type="FunFam" id="3.40.50.720:FF:000084">
    <property type="entry name" value="Short-chain dehydrogenase reductase"/>
    <property type="match status" value="1"/>
</dbReference>
<dbReference type="Gene3D" id="3.40.50.720">
    <property type="entry name" value="NAD(P)-binding Rossmann-like Domain"/>
    <property type="match status" value="1"/>
</dbReference>
<dbReference type="PROSITE" id="PS00061">
    <property type="entry name" value="ADH_SHORT"/>
    <property type="match status" value="1"/>
</dbReference>
<comment type="caution">
    <text evidence="2">The sequence shown here is derived from an EMBL/GenBank/DDBJ whole genome shotgun (WGS) entry which is preliminary data.</text>
</comment>
<dbReference type="EMBL" id="PDEQ01000006">
    <property type="protein sequence ID" value="PEN12838.1"/>
    <property type="molecule type" value="Genomic_DNA"/>
</dbReference>
<dbReference type="PRINTS" id="PR00081">
    <property type="entry name" value="GDHRDH"/>
</dbReference>
<evidence type="ECO:0000256" key="1">
    <source>
        <dbReference type="ARBA" id="ARBA00006484"/>
    </source>
</evidence>
<gene>
    <name evidence="2" type="ORF">CRI94_12600</name>
</gene>
<dbReference type="PRINTS" id="PR00080">
    <property type="entry name" value="SDRFAMILY"/>
</dbReference>
<name>A0A2A8CWS1_9BACT</name>
<dbReference type="PANTHER" id="PTHR43943">
    <property type="entry name" value="DEHYDROGENASE/REDUCTASE (SDR FAMILY) MEMBER 4"/>
    <property type="match status" value="1"/>
</dbReference>
<dbReference type="OrthoDB" id="9804104at2"/>
<dbReference type="Proteomes" id="UP000220102">
    <property type="component" value="Unassembled WGS sequence"/>
</dbReference>
<evidence type="ECO:0000313" key="2">
    <source>
        <dbReference type="EMBL" id="PEN12838.1"/>
    </source>
</evidence>
<keyword evidence="3" id="KW-1185">Reference proteome</keyword>
<dbReference type="RefSeq" id="WP_098076258.1">
    <property type="nucleotide sequence ID" value="NZ_PDEQ01000006.1"/>
</dbReference>
<comment type="similarity">
    <text evidence="1">Belongs to the short-chain dehydrogenases/reductases (SDR) family.</text>
</comment>
<accession>A0A2A8CWS1</accession>
<dbReference type="InterPro" id="IPR002347">
    <property type="entry name" value="SDR_fam"/>
</dbReference>
<dbReference type="NCBIfam" id="NF005559">
    <property type="entry name" value="PRK07231.1"/>
    <property type="match status" value="1"/>
</dbReference>
<dbReference type="PANTHER" id="PTHR43943:SF2">
    <property type="entry name" value="DEHYDROGENASE_REDUCTASE 4"/>
    <property type="match status" value="1"/>
</dbReference>
<organism evidence="2 3">
    <name type="scientific">Longibacter salinarum</name>
    <dbReference type="NCBI Taxonomy" id="1850348"/>
    <lineage>
        <taxon>Bacteria</taxon>
        <taxon>Pseudomonadati</taxon>
        <taxon>Rhodothermota</taxon>
        <taxon>Rhodothermia</taxon>
        <taxon>Rhodothermales</taxon>
        <taxon>Salisaetaceae</taxon>
        <taxon>Longibacter</taxon>
    </lineage>
</organism>
<dbReference type="CDD" id="cd05233">
    <property type="entry name" value="SDR_c"/>
    <property type="match status" value="1"/>
</dbReference>
<sequence length="262" mass="27507">MPDPNARFDVQDRVVLITGASRGIGRAFAEAFADAGARVVLTSRTQETLDEVASDIEADGGTALPVAAHVGEIDAIDDLLDTVDEAFGGVDVLINNAATNPHFGPLLTAEDSHWDKTFDVNVKGYWRMVKACYPRMKARGGGKVINIASVAGEQPMAGMGVYGVTKAGVLMLTKTLAAELAQANVQVNAIVPGFIKTKFSKAIWANDDLSESVLKSTPQHRMADPDELAGLALYLGSPASDFVTGSAFRADGGLLVGSGMLE</sequence>
<reference evidence="2 3" key="1">
    <citation type="submission" date="2017-10" db="EMBL/GenBank/DDBJ databases">
        <title>Draft genome of Longibacter Salinarum.</title>
        <authorList>
            <person name="Goh K.M."/>
            <person name="Shamsir M.S."/>
            <person name="Lim S.W."/>
        </authorList>
    </citation>
    <scope>NUCLEOTIDE SEQUENCE [LARGE SCALE GENOMIC DNA]</scope>
    <source>
        <strain evidence="2 3">KCTC 52045</strain>
    </source>
</reference>
<dbReference type="InterPro" id="IPR036291">
    <property type="entry name" value="NAD(P)-bd_dom_sf"/>
</dbReference>
<dbReference type="InterPro" id="IPR020904">
    <property type="entry name" value="Sc_DH/Rdtase_CS"/>
</dbReference>
<dbReference type="Pfam" id="PF13561">
    <property type="entry name" value="adh_short_C2"/>
    <property type="match status" value="1"/>
</dbReference>
<protein>
    <submittedName>
        <fullName evidence="2">Short-chain dehydrogenase</fullName>
    </submittedName>
</protein>
<dbReference type="SUPFAM" id="SSF51735">
    <property type="entry name" value="NAD(P)-binding Rossmann-fold domains"/>
    <property type="match status" value="1"/>
</dbReference>
<proteinExistence type="inferred from homology"/>
<evidence type="ECO:0000313" key="3">
    <source>
        <dbReference type="Proteomes" id="UP000220102"/>
    </source>
</evidence>
<dbReference type="AlphaFoldDB" id="A0A2A8CWS1"/>